<reference evidence="1" key="1">
    <citation type="journal article" date="2021" name="Nat. Commun.">
        <title>Genetic determinants of endophytism in the Arabidopsis root mycobiome.</title>
        <authorList>
            <person name="Mesny F."/>
            <person name="Miyauchi S."/>
            <person name="Thiergart T."/>
            <person name="Pickel B."/>
            <person name="Atanasova L."/>
            <person name="Karlsson M."/>
            <person name="Huettel B."/>
            <person name="Barry K.W."/>
            <person name="Haridas S."/>
            <person name="Chen C."/>
            <person name="Bauer D."/>
            <person name="Andreopoulos W."/>
            <person name="Pangilinan J."/>
            <person name="LaButti K."/>
            <person name="Riley R."/>
            <person name="Lipzen A."/>
            <person name="Clum A."/>
            <person name="Drula E."/>
            <person name="Henrissat B."/>
            <person name="Kohler A."/>
            <person name="Grigoriev I.V."/>
            <person name="Martin F.M."/>
            <person name="Hacquard S."/>
        </authorList>
    </citation>
    <scope>NUCLEOTIDE SEQUENCE</scope>
    <source>
        <strain evidence="1">MPI-CAGE-AT-0023</strain>
    </source>
</reference>
<organism evidence="1 2">
    <name type="scientific">Fusarium redolens</name>
    <dbReference type="NCBI Taxonomy" id="48865"/>
    <lineage>
        <taxon>Eukaryota</taxon>
        <taxon>Fungi</taxon>
        <taxon>Dikarya</taxon>
        <taxon>Ascomycota</taxon>
        <taxon>Pezizomycotina</taxon>
        <taxon>Sordariomycetes</taxon>
        <taxon>Hypocreomycetidae</taxon>
        <taxon>Hypocreales</taxon>
        <taxon>Nectriaceae</taxon>
        <taxon>Fusarium</taxon>
        <taxon>Fusarium redolens species complex</taxon>
    </lineage>
</organism>
<dbReference type="EMBL" id="JAGMUX010000003">
    <property type="protein sequence ID" value="KAH7265535.1"/>
    <property type="molecule type" value="Genomic_DNA"/>
</dbReference>
<sequence>MSSSKKSDRGTSVANDFNQALHETPAFESMRYTANYIRMAKAELSASEYQNLMAGFEEAGKLLPENFNPAAGLWPPEAEDISRRMEDMLKNYDELAGCFKVLVQSARAASMLLKRQQ</sequence>
<keyword evidence="2" id="KW-1185">Reference proteome</keyword>
<dbReference type="OrthoDB" id="4996232at2759"/>
<comment type="caution">
    <text evidence="1">The sequence shown here is derived from an EMBL/GenBank/DDBJ whole genome shotgun (WGS) entry which is preliminary data.</text>
</comment>
<gene>
    <name evidence="1" type="ORF">BKA55DRAFT_559162</name>
</gene>
<accession>A0A9P9HXV6</accession>
<name>A0A9P9HXV6_FUSRE</name>
<dbReference type="Proteomes" id="UP000720189">
    <property type="component" value="Unassembled WGS sequence"/>
</dbReference>
<protein>
    <submittedName>
        <fullName evidence="1">Uncharacterized protein</fullName>
    </submittedName>
</protein>
<evidence type="ECO:0000313" key="2">
    <source>
        <dbReference type="Proteomes" id="UP000720189"/>
    </source>
</evidence>
<dbReference type="AlphaFoldDB" id="A0A9P9HXV6"/>
<dbReference type="RefSeq" id="XP_046054270.1">
    <property type="nucleotide sequence ID" value="XM_046191931.1"/>
</dbReference>
<evidence type="ECO:0000313" key="1">
    <source>
        <dbReference type="EMBL" id="KAH7265535.1"/>
    </source>
</evidence>
<proteinExistence type="predicted"/>
<dbReference type="GeneID" id="70221885"/>